<comment type="caution">
    <text evidence="1">The sequence shown here is derived from an EMBL/GenBank/DDBJ whole genome shotgun (WGS) entry which is preliminary data.</text>
</comment>
<reference evidence="1 2" key="1">
    <citation type="submission" date="2016-11" db="EMBL/GenBank/DDBJ databases">
        <title>The macronuclear genome of Stentor coeruleus: a giant cell with tiny introns.</title>
        <authorList>
            <person name="Slabodnick M."/>
            <person name="Ruby J.G."/>
            <person name="Reiff S.B."/>
            <person name="Swart E.C."/>
            <person name="Gosai S."/>
            <person name="Prabakaran S."/>
            <person name="Witkowska E."/>
            <person name="Larue G.E."/>
            <person name="Fisher S."/>
            <person name="Freeman R.M."/>
            <person name="Gunawardena J."/>
            <person name="Chu W."/>
            <person name="Stover N.A."/>
            <person name="Gregory B.D."/>
            <person name="Nowacki M."/>
            <person name="Derisi J."/>
            <person name="Roy S.W."/>
            <person name="Marshall W.F."/>
            <person name="Sood P."/>
        </authorList>
    </citation>
    <scope>NUCLEOTIDE SEQUENCE [LARGE SCALE GENOMIC DNA]</scope>
    <source>
        <strain evidence="1">WM001</strain>
    </source>
</reference>
<dbReference type="AlphaFoldDB" id="A0A1R2ANE4"/>
<dbReference type="EMBL" id="MPUH01001852">
    <property type="protein sequence ID" value="OMJ66009.1"/>
    <property type="molecule type" value="Genomic_DNA"/>
</dbReference>
<evidence type="ECO:0000313" key="1">
    <source>
        <dbReference type="EMBL" id="OMJ66009.1"/>
    </source>
</evidence>
<evidence type="ECO:0000313" key="2">
    <source>
        <dbReference type="Proteomes" id="UP000187209"/>
    </source>
</evidence>
<sequence>MINHKFDEKLLAQLADSEIKVSELSALCLAKDSEILKLEATIDELNSKIKQLQSTVFIKIPEKLTSGSQTFEKMIDPDMLTSLQSQNFEMAKRIETLEKKLFNSELKCIELNDMVKNCYNEVELFSDSKEKKGSVEPVKNKHRVASINEKEYTSLHRSNSQEEDIGKPTQQKLSLMNFINYKSRLGEHCKTPTQKHSVNAFNFPPNIKKKVNSPIPKY</sequence>
<name>A0A1R2ANE4_9CILI</name>
<dbReference type="OrthoDB" id="325594at2759"/>
<dbReference type="Proteomes" id="UP000187209">
    <property type="component" value="Unassembled WGS sequence"/>
</dbReference>
<protein>
    <submittedName>
        <fullName evidence="1">Uncharacterized protein</fullName>
    </submittedName>
</protein>
<accession>A0A1R2ANE4</accession>
<organism evidence="1 2">
    <name type="scientific">Stentor coeruleus</name>
    <dbReference type="NCBI Taxonomy" id="5963"/>
    <lineage>
        <taxon>Eukaryota</taxon>
        <taxon>Sar</taxon>
        <taxon>Alveolata</taxon>
        <taxon>Ciliophora</taxon>
        <taxon>Postciliodesmatophora</taxon>
        <taxon>Heterotrichea</taxon>
        <taxon>Heterotrichida</taxon>
        <taxon>Stentoridae</taxon>
        <taxon>Stentor</taxon>
    </lineage>
</organism>
<gene>
    <name evidence="1" type="ORF">SteCoe_37303</name>
</gene>
<keyword evidence="2" id="KW-1185">Reference proteome</keyword>
<proteinExistence type="predicted"/>